<organism evidence="2 3">
    <name type="scientific">Plectus sambesii</name>
    <dbReference type="NCBI Taxonomy" id="2011161"/>
    <lineage>
        <taxon>Eukaryota</taxon>
        <taxon>Metazoa</taxon>
        <taxon>Ecdysozoa</taxon>
        <taxon>Nematoda</taxon>
        <taxon>Chromadorea</taxon>
        <taxon>Plectida</taxon>
        <taxon>Plectina</taxon>
        <taxon>Plectoidea</taxon>
        <taxon>Plectidae</taxon>
        <taxon>Plectus</taxon>
    </lineage>
</organism>
<protein>
    <submittedName>
        <fullName evidence="3">Uncharacterized protein</fullName>
    </submittedName>
</protein>
<feature type="compositionally biased region" description="Low complexity" evidence="1">
    <location>
        <begin position="64"/>
        <end position="75"/>
    </location>
</feature>
<sequence>MNDPSNEILAECSDDEAQNGARLQDPFALTPTVDAAKALFNQLAVEGPEALINQIQCIKRLPQQQQQAPLTPQQQSFAMKAELIEQQPS</sequence>
<evidence type="ECO:0000256" key="1">
    <source>
        <dbReference type="SAM" id="MobiDB-lite"/>
    </source>
</evidence>
<proteinExistence type="predicted"/>
<keyword evidence="2" id="KW-1185">Reference proteome</keyword>
<accession>A0A914VLJ6</accession>
<name>A0A914VLJ6_9BILA</name>
<dbReference type="Proteomes" id="UP000887566">
    <property type="component" value="Unplaced"/>
</dbReference>
<dbReference type="WBParaSite" id="PSAMB.scaffold2123size25212.g16490.t1">
    <property type="protein sequence ID" value="PSAMB.scaffold2123size25212.g16490.t1"/>
    <property type="gene ID" value="PSAMB.scaffold2123size25212.g16490"/>
</dbReference>
<feature type="region of interest" description="Disordered" evidence="1">
    <location>
        <begin position="64"/>
        <end position="89"/>
    </location>
</feature>
<dbReference type="AlphaFoldDB" id="A0A914VLJ6"/>
<evidence type="ECO:0000313" key="3">
    <source>
        <dbReference type="WBParaSite" id="PSAMB.scaffold2123size25212.g16490.t1"/>
    </source>
</evidence>
<evidence type="ECO:0000313" key="2">
    <source>
        <dbReference type="Proteomes" id="UP000887566"/>
    </source>
</evidence>
<reference evidence="3" key="1">
    <citation type="submission" date="2022-11" db="UniProtKB">
        <authorList>
            <consortium name="WormBaseParasite"/>
        </authorList>
    </citation>
    <scope>IDENTIFICATION</scope>
</reference>